<dbReference type="GO" id="GO:0005874">
    <property type="term" value="C:microtubule"/>
    <property type="evidence" value="ECO:0007669"/>
    <property type="project" value="UniProtKB-KW"/>
</dbReference>
<dbReference type="Pfam" id="PF17681">
    <property type="entry name" value="GCP_N_terminal"/>
    <property type="match status" value="1"/>
</dbReference>
<dbReference type="GO" id="GO:0051011">
    <property type="term" value="F:microtubule minus-end binding"/>
    <property type="evidence" value="ECO:0007669"/>
    <property type="project" value="TreeGrafter"/>
</dbReference>
<dbReference type="GeneID" id="90072544"/>
<evidence type="ECO:0000256" key="3">
    <source>
        <dbReference type="ARBA" id="ARBA00022701"/>
    </source>
</evidence>
<dbReference type="PANTHER" id="PTHR19302:SF33">
    <property type="entry name" value="GAMMA-TUBULIN COMPLEX COMPONENT 5"/>
    <property type="match status" value="1"/>
</dbReference>
<evidence type="ECO:0000256" key="1">
    <source>
        <dbReference type="ARBA" id="ARBA00010337"/>
    </source>
</evidence>
<organism evidence="8 9">
    <name type="scientific">Saccharomycopsis crataegensis</name>
    <dbReference type="NCBI Taxonomy" id="43959"/>
    <lineage>
        <taxon>Eukaryota</taxon>
        <taxon>Fungi</taxon>
        <taxon>Dikarya</taxon>
        <taxon>Ascomycota</taxon>
        <taxon>Saccharomycotina</taxon>
        <taxon>Saccharomycetes</taxon>
        <taxon>Saccharomycopsidaceae</taxon>
        <taxon>Saccharomycopsis</taxon>
    </lineage>
</organism>
<dbReference type="GO" id="GO:0000922">
    <property type="term" value="C:spindle pole"/>
    <property type="evidence" value="ECO:0007669"/>
    <property type="project" value="InterPro"/>
</dbReference>
<dbReference type="GO" id="GO:0005816">
    <property type="term" value="C:spindle pole body"/>
    <property type="evidence" value="ECO:0007669"/>
    <property type="project" value="UniProtKB-ARBA"/>
</dbReference>
<comment type="similarity">
    <text evidence="1 5">Belongs to the TUBGCP family.</text>
</comment>
<evidence type="ECO:0000256" key="4">
    <source>
        <dbReference type="ARBA" id="ARBA00023212"/>
    </source>
</evidence>
<dbReference type="Pfam" id="PF04130">
    <property type="entry name" value="GCP_C_terminal"/>
    <property type="match status" value="1"/>
</dbReference>
<keyword evidence="3 5" id="KW-0493">Microtubule</keyword>
<dbReference type="GO" id="GO:0051321">
    <property type="term" value="P:meiotic cell cycle"/>
    <property type="evidence" value="ECO:0007669"/>
    <property type="project" value="TreeGrafter"/>
</dbReference>
<dbReference type="EMBL" id="BTFZ01000003">
    <property type="protein sequence ID" value="GMM34565.1"/>
    <property type="molecule type" value="Genomic_DNA"/>
</dbReference>
<dbReference type="GO" id="GO:0051225">
    <property type="term" value="P:spindle assembly"/>
    <property type="evidence" value="ECO:0007669"/>
    <property type="project" value="TreeGrafter"/>
</dbReference>
<proteinExistence type="inferred from homology"/>
<evidence type="ECO:0000256" key="2">
    <source>
        <dbReference type="ARBA" id="ARBA00022490"/>
    </source>
</evidence>
<dbReference type="GO" id="GO:0000278">
    <property type="term" value="P:mitotic cell cycle"/>
    <property type="evidence" value="ECO:0007669"/>
    <property type="project" value="TreeGrafter"/>
</dbReference>
<evidence type="ECO:0000313" key="9">
    <source>
        <dbReference type="Proteomes" id="UP001360560"/>
    </source>
</evidence>
<evidence type="ECO:0000256" key="5">
    <source>
        <dbReference type="RuleBase" id="RU363050"/>
    </source>
</evidence>
<dbReference type="GO" id="GO:0043015">
    <property type="term" value="F:gamma-tubulin binding"/>
    <property type="evidence" value="ECO:0007669"/>
    <property type="project" value="InterPro"/>
</dbReference>
<feature type="domain" description="Gamma tubulin complex component C-terminal" evidence="6">
    <location>
        <begin position="473"/>
        <end position="850"/>
    </location>
</feature>
<name>A0AAV5QJL1_9ASCO</name>
<keyword evidence="2 5" id="KW-0963">Cytoplasm</keyword>
<dbReference type="AlphaFoldDB" id="A0AAV5QJL1"/>
<evidence type="ECO:0000313" key="8">
    <source>
        <dbReference type="EMBL" id="GMM34565.1"/>
    </source>
</evidence>
<sequence length="865" mass="100297">MSQQLLYDSFVQIVDSILPLDISPDQRTIILEQFLSYIDQTTNAGINYDLHLVVSQLKRLFTSDAQWNSFQQAVKILLRYKKDNDVARYLSFFNSINIENIDETRGQRRHFISASHTRSMTTTNNGLIRNNASQSSSLNNINEFGVNNKRQRSNFTGRAYDSQSINDLVNDILLEFQPDHIKESEMIQFIFYTLLSSTSDLFPVDKVSGKIAIPESIGNSTSGILHLIFEASVLFKYLMTATKKNHYKSQIKVAFLSNVSVYLQQYTQLINELSVSNANDMGKTLTDVYRHLVGEIDKFRFLYFLTDKLEKIPGNEFLSLVFGYSNFGDLLIKEVAMTLFKVSSEPYYKVLENWIINGELSDSDEEFFIYNDLEEKSNGISAIKFDDEKYPKFLSAKIKHKIYQIGKMIKFLRDVCKEYNFLNGYNQKFRSFLSKRELRSFNENQFSILIDSQFKELSNYSTYLLYNTYHLDYHILNLKKFLLLSKGDFIYTLIENSLAVLGEPSQSLSVVQLSQILSNSIENSSIKSSPRDMLLRLDARILSLNSSANLGWDVFTLDYKLDEALRVIIYDNNMGLRNYLKLFNFLWRIKRISFMLDQSWHGSNIIYKRNIKDLKHQPQNFWVVKSFNKVNIIKNGLIKFITKLLGYLSFDMIDVAFEELLEKLNKSKNLYLTNSVRESSIKNNKLDSYLVKFRQVLLPNKEYVNAYNDSIVDDGTPMPDTFEVDHEIYSIDEFINLHCQYLEKIGSHKLIDSSSKRSVGLFSGKFFVHQINGLVGIVSKFLQAEEEFHNLILEIVSQLKLGDNHDDGDDTMESLYGHNSISKMKKVVKYISREVNGEFIEKKRVFVKDLINDRELQNFGLDLGT</sequence>
<reference evidence="8 9" key="1">
    <citation type="journal article" date="2023" name="Elife">
        <title>Identification of key yeast species and microbe-microbe interactions impacting larval growth of Drosophila in the wild.</title>
        <authorList>
            <person name="Mure A."/>
            <person name="Sugiura Y."/>
            <person name="Maeda R."/>
            <person name="Honda K."/>
            <person name="Sakurai N."/>
            <person name="Takahashi Y."/>
            <person name="Watada M."/>
            <person name="Katoh T."/>
            <person name="Gotoh A."/>
            <person name="Gotoh Y."/>
            <person name="Taniguchi I."/>
            <person name="Nakamura K."/>
            <person name="Hayashi T."/>
            <person name="Katayama T."/>
            <person name="Uemura T."/>
            <person name="Hattori Y."/>
        </authorList>
    </citation>
    <scope>NUCLEOTIDE SEQUENCE [LARGE SCALE GENOMIC DNA]</scope>
    <source>
        <strain evidence="8 9">SC-9</strain>
    </source>
</reference>
<dbReference type="RefSeq" id="XP_064851565.1">
    <property type="nucleotide sequence ID" value="XM_064995493.1"/>
</dbReference>
<keyword evidence="9" id="KW-1185">Reference proteome</keyword>
<accession>A0AAV5QJL1</accession>
<evidence type="ECO:0000259" key="6">
    <source>
        <dbReference type="Pfam" id="PF04130"/>
    </source>
</evidence>
<dbReference type="InterPro" id="IPR040457">
    <property type="entry name" value="GCP_C"/>
</dbReference>
<dbReference type="GO" id="GO:0000930">
    <property type="term" value="C:gamma-tubulin complex"/>
    <property type="evidence" value="ECO:0007669"/>
    <property type="project" value="TreeGrafter"/>
</dbReference>
<dbReference type="InterPro" id="IPR042241">
    <property type="entry name" value="GCP_C_sf"/>
</dbReference>
<dbReference type="Proteomes" id="UP001360560">
    <property type="component" value="Unassembled WGS sequence"/>
</dbReference>
<protein>
    <recommendedName>
        <fullName evidence="5">Spindle pole body component</fullName>
    </recommendedName>
</protein>
<comment type="subcellular location">
    <subcellularLocation>
        <location evidence="5">Cytoplasm</location>
        <location evidence="5">Cytoskeleton</location>
        <location evidence="5">Microtubule organizing center</location>
    </subcellularLocation>
</comment>
<evidence type="ECO:0000259" key="7">
    <source>
        <dbReference type="Pfam" id="PF17681"/>
    </source>
</evidence>
<dbReference type="GO" id="GO:0007020">
    <property type="term" value="P:microtubule nucleation"/>
    <property type="evidence" value="ECO:0007669"/>
    <property type="project" value="InterPro"/>
</dbReference>
<dbReference type="GO" id="GO:0031122">
    <property type="term" value="P:cytoplasmic microtubule organization"/>
    <property type="evidence" value="ECO:0007669"/>
    <property type="project" value="TreeGrafter"/>
</dbReference>
<dbReference type="InterPro" id="IPR041470">
    <property type="entry name" value="GCP_N"/>
</dbReference>
<dbReference type="Gene3D" id="1.20.120.1900">
    <property type="entry name" value="Gamma-tubulin complex, C-terminal domain"/>
    <property type="match status" value="1"/>
</dbReference>
<gene>
    <name evidence="8" type="ORF">DASC09_018900</name>
</gene>
<keyword evidence="4 5" id="KW-0206">Cytoskeleton</keyword>
<dbReference type="PANTHER" id="PTHR19302">
    <property type="entry name" value="GAMMA TUBULIN COMPLEX PROTEIN"/>
    <property type="match status" value="1"/>
</dbReference>
<dbReference type="InterPro" id="IPR007259">
    <property type="entry name" value="GCP"/>
</dbReference>
<feature type="domain" description="Gamma tubulin complex component protein N-terminal" evidence="7">
    <location>
        <begin position="190"/>
        <end position="466"/>
    </location>
</feature>
<comment type="caution">
    <text evidence="8">The sequence shown here is derived from an EMBL/GenBank/DDBJ whole genome shotgun (WGS) entry which is preliminary data.</text>
</comment>